<feature type="domain" description="Apple" evidence="2">
    <location>
        <begin position="2939"/>
        <end position="3013"/>
    </location>
</feature>
<feature type="compositionally biased region" description="Acidic residues" evidence="1">
    <location>
        <begin position="4863"/>
        <end position="4882"/>
    </location>
</feature>
<feature type="compositionally biased region" description="Low complexity" evidence="1">
    <location>
        <begin position="6222"/>
        <end position="6242"/>
    </location>
</feature>
<accession>A0A812TAE6</accession>
<evidence type="ECO:0000313" key="4">
    <source>
        <dbReference type="Proteomes" id="UP000604046"/>
    </source>
</evidence>
<dbReference type="Pfam" id="PF07727">
    <property type="entry name" value="RVT_2"/>
    <property type="match status" value="1"/>
</dbReference>
<dbReference type="Proteomes" id="UP000604046">
    <property type="component" value="Unassembled WGS sequence"/>
</dbReference>
<proteinExistence type="predicted"/>
<dbReference type="PROSITE" id="PS50948">
    <property type="entry name" value="PAN"/>
    <property type="match status" value="1"/>
</dbReference>
<organism evidence="3 4">
    <name type="scientific">Symbiodinium natans</name>
    <dbReference type="NCBI Taxonomy" id="878477"/>
    <lineage>
        <taxon>Eukaryota</taxon>
        <taxon>Sar</taxon>
        <taxon>Alveolata</taxon>
        <taxon>Dinophyceae</taxon>
        <taxon>Suessiales</taxon>
        <taxon>Symbiodiniaceae</taxon>
        <taxon>Symbiodinium</taxon>
    </lineage>
</organism>
<dbReference type="InterPro" id="IPR013103">
    <property type="entry name" value="RVT_2"/>
</dbReference>
<feature type="compositionally biased region" description="Acidic residues" evidence="1">
    <location>
        <begin position="6204"/>
        <end position="6214"/>
    </location>
</feature>
<dbReference type="Gene3D" id="3.50.4.10">
    <property type="entry name" value="Hepatocyte Growth Factor"/>
    <property type="match status" value="1"/>
</dbReference>
<evidence type="ECO:0000313" key="3">
    <source>
        <dbReference type="EMBL" id="CAE7517998.1"/>
    </source>
</evidence>
<feature type="compositionally biased region" description="Low complexity" evidence="1">
    <location>
        <begin position="5519"/>
        <end position="5541"/>
    </location>
</feature>
<name>A0A812TAE6_9DINO</name>
<feature type="region of interest" description="Disordered" evidence="1">
    <location>
        <begin position="5318"/>
        <end position="5341"/>
    </location>
</feature>
<sequence length="7228" mass="790778">MRLLPPSAFTGSCSGDAGHTVALDTFTGQGTYEGFPFFELDLTTGSVRLAPSPELTSLMSADVPGRSSLNSTCSIYGLYQFPPFGDGPILQQDIFLRVEDDNCFIPGMGDYYFFEEKTVTGSDPTKCREECRKDRKCTYYSWLASTTTCYLYTGLCPNGAPGCSKATGTFFARVLNCADRTTCIQLTLPDRHYMSGRYCYYGENNYKGGLVFLKEGLTSMETFWLHRTGRGEDTWVLRKPAEGDFYNASAAFMTFSGERVATIDVSGGDLTSEVFNQGVAKFPVTFPSSSDSVTLTAAVELLRCDAPNLTQSEADDRAETADGAEAVMVDDPLTEIPYDHWLHPCHCAPHLWGQNDPVTAEAFAEIPAGSHNVFRPKPFPVLTGQFACGIDVLDVIVESEVQTADLEDCQAQCAKSSVCRYFFTGEVLSVKQCRLYSSCRFIYRELGLSGTLYSYPKGKDVCAIANPEACWHITRRRQYLLASYSSLKLDLPNCLDQLLFEQCDEALFMGGMGVEVCEPCRYAEVPAEGTTELLALNKSLFRSSYAHGTLLKASCWSERYTSMPRNNFEQICVNGKWLDRNGASGLSQFACDAMVQVVNARYQELDSHNRQELYFYENFQVRVVLWRMVGSAGKVLGFFYVKQVPAGAPPERQWVSADETGKCLSTAAPGGLGLEPCSNSSDQLLDANEVASLFYEAYKEEARKEVGPFVSYYYEDTLFSASADIDCRDDAIGRALQRIHFTRTELSGTCVAASLSTQKRESRVPLSFQLVNFRFKKCIATVPCQRAGEDSIECIGQLAECAPMENQIFQVKEVPDESVDFPTRTLLLNRGKTVNMRGTQVAKLNFSPGTKNPYYDGIPECLMWKVPDDTNGWLGCVAEYQDIVGDYTPTHWQQNLISTTAAALKFEYGQFIPRVNATTRWQREAPTMEQGWLLGTEVQGNDINCVCEPGSLIQRFKKERHALTYLCAQVVNLGACVEQTSVQQLDEGSTSNIDIDCGKDRGLQAIQAETDARSRWTRFRFRCCQITANPVRMSTSKGRPSSDPVQQGIYLAEGRIANRPLYRGYRWNGGSGTPFGDLYYVSNTGEWCLDSGPGSEYACVSSDQVNPLDQQLGGKDWQVVPVSDFDSNFEAFGVKLPKRFQSKLQVPPQLTFAAEDPVYAPECKEEVNPASRDFDPKKMNDEAEQLKDTNNPCGFIFSTPKTKKKRTGLSGGPENLFSIPDTDDFTNVFGSEIDDAGEGLSWYAWNLGDVDEPGQSGITPTTVKECADREITRDFQLAQWQSEHGQVEYIADAAEQVEDALEATSDVDISSPGPEIKVGKVLSKFGKVSRLVGVLNSKNRLGKRESSFATADNEDCNSLQHGLARVFCDLHCVRDAVKQGDAAIRASLEEGVFTLQTELRNLFQAYFRDRSQSASLLQATELRDFRQMHAGLARDVQEMRQLLQRNLHPVAQIASQRALQTFRSAIQVGQSRNNSIHSVVKETATLKATLQTTARTQTSGGATVARRTADFVVTMNQVMRAKLRTLGIYHAAASKSRLLQSRLSNGFQDELRELSFTSTLRALDASWWELRKELDRYLDAYDGYLRSFQHAVGLLDTYTQCGAGFAELKAAYASSGRAHESEQRTLREVWAAAAAAIGRMAAQVADTGMLQELAAHDVAGMAQAAPGSSCNETAFMEAAVEAVREGLFGQTVRQLDTLFTEMALLRQRFEAPPGQELFDSAERLSAAAVSAEGAAHESWTRWRGLHCVSHSGLVLAKMQSGQPDQPPSWVEELEKQHEEFMQSQDTLAQQQEKVLEEQARQIASLSNGSASIDALVETAVPVTLAPIPTPPPGLCEPGVELTEPVCQESQVPCTVTISNMPSRAASNATIFPGCISFADAAQELFEYCNNGNTTRKVTASTCDAEPSFHAMLSAFLSYNGSCQLVGCATGNGVKCAKPWNSSGSDPRVTLTFAVEPSACVYIAQQPKFLMGNRTAPLTITLRAQDVSVSQPCDSVCGVGQCDKVTMATINDGASITAVMGTLGKTCDPAQIHGRSYPGIPCWIPPGRCDKQRMARINDTSSITEVMGSLNITRPRLSKAELLDKGLEMEEQTQQFIEDQRAAVGKIRKLAREREANVSLSEARLGCSNQADKKPKRGLWEIPTCLGDQNKLRAPAQFSGKFPSEWESKHQSHLEVDCSSGFPIFDLSLGWQGTYVCCPTAALFCAGCFHLAGFGCARCAAGFVEVPGEGRCEACVDTPGWTDASGKTCARAICGDTAFKGLSSKQACCRCGGGQRAATPFTYYVAPTFLYATSITGFPVPRTASHYTIDGDCKLLDYGLTIDGDVGSVASRSAAEATGMLQIAPAVGQVGGTLPEAVSDRWLEGAWKEAGGGSLFAATSSIHAKARGGQLCQNVAEKRCGAFLQTAFFNRPCLLKSDMNTLFSAFSISCTIVAHQTASLSASATLTVVAKDSFSYGQYPLLRTTKTPVRRAGKYVFKTLSCNPAEKTDLMTLNDDDGTISWIKRATVGGGIDWDSGRSSFGFLSTWGCICRVDATRRIGLSDFEAVAAYFVAIEPDVWTDLRYNRATDRSSPIEADMGSMCRHVNVTVGQVAPTLKVQPYEGMFKVPPTAFTGSCSSDAGHTVALDTVTGQGTYEGFPFFELDLTTGSVRLAPSQELTSLMSADSDGRASLSVSCGIYGLYQFPPFGDGPVLPADLFFSAQDDTCFVPIDQTLYFLEFETTSATNLFARVPDCAERSTCIELSIQNRHYWGGRYCYYGENNYEGGLVFLKEGLTSTETFWLHRTGRGEDTWVLQRPAEGDFYNASAAFMTFAGEIVAEIPAGGDLIAEVFKKGSKSFPITDTSDTLTAAVELLRCDAPNLTQSEADDRAETADGAEAVMVDDPWTEIPYDHWLHPCHCVPHLWGQNGPVTAEAFGEIPAESRNVYLPSPFPILTGQFSCGVSSEDLLDVIVESDVQTADLEDCQAQCAKSSACRYFFTGEVLSVKQCRLYSSCTYIYRELGLSGTLYSYPKGTEVCAIANPEACWHITRRRQHLGAFYSDIELYLPKLVDESLFRQCDEALFMGGMGVEVCEPCRYAQVPDPDSKERLALEKSLFRSSYAHGTLLKASCWSERYGSLPRKNFEQICVNGKWLDSDGASQLSHFACVAMVQVVSGYYQELDSHNLQELYFFEGFKVEITLSRTGTLEQKKGDFYVKQTTTAAPWERQFVSAADETKCVSARLPTPGALQTCNERDPQQLLDGNTVASFFSESYNKDQTSQVGGVPNPTSTSIFDVSDTLDCDAGEEGRVLQRLDFTSTSITGTCIGATTGQTKAAVEIPLSFQIVSRRWQKCLVAVPCQTESQDEPECIFNELQDCDATADQAFTVFTGFFVQLRNRGNAMRFIDNASTGVFRWELPDRGVYKGWLGMIFPSGDGATLQSDLGNRVSAKYSDKTPRPWNDAAPSEDEETWYLSRLITGNDMNCVCEPGSLMHRFDKGRDLLTFACVEVPGLGACIETTSIQQRIDGSLSQIDADCGKDHGLQAIQAEVDSRNRWANFRFRCCQIAANPVRMTKFGEGTVPFYPDEQGIFVPTRRDAFNRPVYSSNGWQGTGVTPASLSYEEGKGEWCLENPGQQYCVSSDQINPLDQQLGGKYNSLASWQVVPVSDFDASFEAVGAKLPKRFQRKRQVPPQLTFAAEDPVYAPECKEEVDPASRNFDQKKMNDEAEQLKDTNNPCGFIFSTPKTKKKRTGLPADNFFSIFGDIFLPDGFNGIPDQAMSDVFGSEIDDAGEGLSWYAWNLGDVDEKGQSGITPKTVKECGDREIARDFELAQWQREHDRTQSQLDLIEEAEAILIALPEVKVGFLGPGKTIKTGKIASNVAKASRLVGTLNNAVRLWSRESRFATADYEDCNSLQHGLARIFCDLHCIRDTVKQGDAAILASLEESFVVLQREMRNLFQFYFEDGSQSASLLEASGFREVRAGLARDVREMVQLLQRNPPLHPVAQIASQRALQTFRSALHANSAKGDGNVTAITTKLVEETATLKATLASSALIQSSGTAAAQRRTTEFVATMNQVLRAKAHTLGIYHGAASKSRQRQSALFKGLQDEVRELSFTATLRALDASWWDVRRELDRYLDAYDGYLRSVQHAVGLLDTYTQCGAGFAELKAAYASSGRAHESEQRTLREAWAAANAAIGLMAAQVADTGMLQELATHDSAEATSATGDLCNETAFMKAAVEAVREGLFGQTVRQLDTLFTEMALLWQRFEAAPSSQEIFDSAERLSTAAEAVSAEGTAQESWARWRRLHCIPEGLAQSRNSQMLQSSSDRSKRPGRYGYGRYGAYGKYYGPYGYQPYGPVTTVPPVPPFTTTAPPTTPPPPWVSDLEQQHLLVMENQTFLEEQENKVLASQEVQNQSLVANGEELDEVVASIVPPPLDPPITTPPPGPCEPGVELTGPVCQEPQVPCTLTISNMRSRAASNETIFPGCAFLFNESQELFKYCNDGSAYRVVTASTCDEEPSFDAILAAYQFDGSSCRLASSQNLRGEGCPSQAVMQNFPPSGIDGMAELFSAITFWLRASLAWLGDLVFVSLCTAARNFVGQRIHFLGAVMADLGGDYGGVWSKCPVWDGSPLTWRAFKREMGWWTSSLDLEGTRKFNLAARFLMRQSGTVRQRGEEFSPDELEYQKAVKAKDPETGEDVTIVEEDLLAGLNKLMAALEGLNGQSVLDRRGELRTQFYLHLARRPGERVADYATRFRTVVSDMRSEGVKLPDTEVGWFFKEKLGLDALRRQLLDTALQGAEAYGTIESECLRLFRDLHLQDPLYRKLEKGSGKLSIRRMFASAPSATPSTAATSSNTSSRRPSTFSTASSLAGSRRGPPRQVHATETEEPETLDETAVDQTEDEAAASDQAGEGISLEEVLQTEVQCLAQEIAQAEEEGIDPAFTEALETEIEASAEALVSMREARVKLAEVRKDRGYKGPALNASAAASGGKGRGKAAIAAKKASGKHLCFDCGLPGHWSGDPECTKPGAGLGRAKGKAAPAKQVRIAEACGDANHTVAEVETLNTGENEVLMAMSLSAALRAGSSGQTSEALVTSALAKDKALVGALDSACNRTCAGEDWIQGYLLELQKAPPEIQALVKTVEEQENFKFGNGGTLPSMTRYRVPAVISGHLVGIWISCVPVSSLGLLLGRDLLDGLGGVLDFSQRTLTCKLFANRPPVALERLAAGHLSLALIPEQWPAVTQGRWRKLGADGVLECCIGCAEWAAHLLHMNPRRDSEDAPHSHNMTEATLELGRLAFHAVLCASAQNCEMTFAEQPQPSTCTTAFGPTVGNGGSEAFGGSLENSSCGTSRPGSRRLGRRQAAEDDVASGGKIRLVDGMVANGCYPRKWLGRGVFSQGTLASLTWFRSRVGLKFAFLEDPVLSGMLAARWQPGRMNRIKNAAIKEEAAALARETDRLRAARTLLGPKGGIPTLKADLLKLAALLHTEVADKDTVKTIRDKLRPLVADLCAKVPLPATSSIDSGEHSELALAGPSARPSTNASSGTMSPGPSGTATAAATSTSSPLNDAMTVAMLNNHLTQAMEQRFQELGHRHEAMLNQVMHHIMQMNASQNRDEDMMNNEWELAPQPASDPRLSQLGCLEVNRVRQAMLTEVAMQYRKAIHDAFVMEIPPLCTDAVGFNDSVGRCARTRGHITGANLGPEAGWDFLQPGHRQQALRLLQREKPYFVTMAIPSEPWMFSSVALSSRDRQRQQLQHLSTSARFAVRVAKQQLGGGRHFVIEHPPGSLLWRLPGVRALIADPRCRCFGLDLGRFDSQTLGHRRVRFPATQLLTSSQTVVHQFRGKPGELPAQHARREVKSYPQAFSRKLVAAMEEEFDWETCQLKGAVGGHECLELVGSSGAVDFVREALSEELQVGEQSESEDEPETKFVGEITPAIRAAVRRVHEDSIGTPFVVAHATDAVSKYQLAARIPNKSSAAVIDFMMQYWRRGRTARPKDQEAYSKRWWPPSSHVLGDREISNAIGEACSAYNADVNEEGVTPLQSVTGRQPSSQGSVLHNFSGRLAEHGLIDAEPSLQQRMALRESARIGMIRLHYSKAIRRAELARSREPTISRSIQPGDTVCFWRAQKLNRRGDPRLSTSSRRRRLELRRWHGPAIVLALEQSSEDSAVTNAFLSFKGQVTKCALEHVRPASTLEELSAGAWEEAIKELTSTGRTPLEDLGQAASDAESDEREDPELPEPPMPGAVAPSTLAAPPLTAAPGTPVGHLVRRPVMQNALRRAQGQPLAVELGRQALVRGQPADFAAELRSLMERGRKRSASQSVEPSLLLSEEPVPSSRRVSPTASAGVADPPRLSTEPPGDQASVVGAADPHRPSIEPPGDHVSVAGAADPHRPSTEPPGSISAASLPAALGPVVLNDPRLGDARSAFEALTLDHEQLLRLAQGGADLHPLLQVQAQVECDRLQGSVSEKAPDHGTWDGRWSLPSSSQHELLQRLGAPLPAGQPDDVHEVCAAGGRKEKIWSKMSPSERTLWKEAAVKGWSAYVDNDAVKVLSLQESLAVRKELARKGELDRIMTPRFVLTDKNDGLRTEGANLPPAPSARLVVPGFKDRANLEGEIRRDAPTGSRLSQHLLLCLVAYHSATWNLLAADVKSAFLKGDPFVTRELYIGPTNEKTGPEIPLPRGCLAKVLKGVFGLADAPRQWWLKLASSLERRGWVRSALDQAVWFLWSGPERKTLCGMIISHVDDLLLGGNALAEKSLLQVGDELGFREVTRNSFTWCGKFFDKRSDVAALLTPFEHRQLRAVLGSLQWLVAQLRFDLSFCVSSLQGESPPTVGTLLRANQAVREFQKDCNFELVFRGVNPYKGGLMAVADAALGNVDLKGSSQEAPLTKVYSQACYFIILADEGSWQEAFDVGQLCRGFLASVRGLPLHKSTLDSSLNSVPLCTVVDAKDVFDRSNNDSNSFGSQKSLAFTIAWLRSVLRRPNTSLRWTSTENMFADGGTKDMDPTHMRSIMAAGKWSVTYSPAFVKQVSKGQRKRAAPTSTAELMGEPLEPGDPLLGHLLKLGEQRGWHHRADMGINVAYDAKSFRSPEPRFSPAQFPLRSTFCRLELQTGQVMWRCIDGMAELFSAITFWLRPSAVGLRQGKGCVKENGARCPNPWNGTGSDTRAAVTFTVSPSACAYIVQQPTQLRFGNNTEELTITPRARSRREEEGGGYEYPSIRSCPLESRSERLPTPVATTTTTATSSWVKVV</sequence>
<evidence type="ECO:0000259" key="2">
    <source>
        <dbReference type="PROSITE" id="PS50948"/>
    </source>
</evidence>
<evidence type="ECO:0000256" key="1">
    <source>
        <dbReference type="SAM" id="MobiDB-lite"/>
    </source>
</evidence>
<feature type="region of interest" description="Disordered" evidence="1">
    <location>
        <begin position="4819"/>
        <end position="4886"/>
    </location>
</feature>
<dbReference type="EMBL" id="CAJNDS010002540">
    <property type="protein sequence ID" value="CAE7517998.1"/>
    <property type="molecule type" value="Genomic_DNA"/>
</dbReference>
<reference evidence="3" key="1">
    <citation type="submission" date="2021-02" db="EMBL/GenBank/DDBJ databases">
        <authorList>
            <person name="Dougan E. K."/>
            <person name="Rhodes N."/>
            <person name="Thang M."/>
            <person name="Chan C."/>
        </authorList>
    </citation>
    <scope>NUCLEOTIDE SEQUENCE</scope>
</reference>
<feature type="region of interest" description="Disordered" evidence="1">
    <location>
        <begin position="6187"/>
        <end position="6242"/>
    </location>
</feature>
<comment type="caution">
    <text evidence="3">The sequence shown here is derived from an EMBL/GenBank/DDBJ whole genome shotgun (WGS) entry which is preliminary data.</text>
</comment>
<feature type="region of interest" description="Disordered" evidence="1">
    <location>
        <begin position="5494"/>
        <end position="5541"/>
    </location>
</feature>
<feature type="compositionally biased region" description="Polar residues" evidence="1">
    <location>
        <begin position="5320"/>
        <end position="5330"/>
    </location>
</feature>
<keyword evidence="4" id="KW-1185">Reference proteome</keyword>
<feature type="compositionally biased region" description="Low complexity" evidence="1">
    <location>
        <begin position="4819"/>
        <end position="4846"/>
    </location>
</feature>
<dbReference type="InterPro" id="IPR003609">
    <property type="entry name" value="Pan_app"/>
</dbReference>
<gene>
    <name evidence="3" type="ORF">SNAT2548_LOCUS28988</name>
</gene>
<feature type="region of interest" description="Disordered" evidence="1">
    <location>
        <begin position="6292"/>
        <end position="6377"/>
    </location>
</feature>
<feature type="compositionally biased region" description="Low complexity" evidence="1">
    <location>
        <begin position="6298"/>
        <end position="6313"/>
    </location>
</feature>
<protein>
    <recommendedName>
        <fullName evidence="2">Apple domain-containing protein</fullName>
    </recommendedName>
</protein>